<dbReference type="EMBL" id="LFIV01000061">
    <property type="protein sequence ID" value="KZL72281.1"/>
    <property type="molecule type" value="Genomic_DNA"/>
</dbReference>
<proteinExistence type="inferred from homology"/>
<evidence type="ECO:0000256" key="2">
    <source>
        <dbReference type="ARBA" id="ARBA00038350"/>
    </source>
</evidence>
<dbReference type="PANTHER" id="PTHR14359:SF6">
    <property type="entry name" value="PHOSPHOPANTOTHENOYLCYSTEINE DECARBOXYLASE"/>
    <property type="match status" value="1"/>
</dbReference>
<evidence type="ECO:0000313" key="5">
    <source>
        <dbReference type="Proteomes" id="UP000076552"/>
    </source>
</evidence>
<dbReference type="GO" id="GO:0010181">
    <property type="term" value="F:FMN binding"/>
    <property type="evidence" value="ECO:0007669"/>
    <property type="project" value="TreeGrafter"/>
</dbReference>
<keyword evidence="1" id="KW-0173">Coenzyme A biosynthesis</keyword>
<comment type="similarity">
    <text evidence="2">Belongs to the HFCD (homooligomeric flavin containing Cys decarboxylase) superfamily.</text>
</comment>
<dbReference type="Proteomes" id="UP000076552">
    <property type="component" value="Unassembled WGS sequence"/>
</dbReference>
<reference evidence="4 5" key="1">
    <citation type="submission" date="2015-06" db="EMBL/GenBank/DDBJ databases">
        <title>Survival trade-offs in plant roots during colonization by closely related pathogenic and mutualistic fungi.</title>
        <authorList>
            <person name="Hacquard S."/>
            <person name="Kracher B."/>
            <person name="Hiruma K."/>
            <person name="Weinman A."/>
            <person name="Muench P."/>
            <person name="Garrido Oter R."/>
            <person name="Ver Loren van Themaat E."/>
            <person name="Dallerey J.-F."/>
            <person name="Damm U."/>
            <person name="Henrissat B."/>
            <person name="Lespinet O."/>
            <person name="Thon M."/>
            <person name="Kemen E."/>
            <person name="McHardy A.C."/>
            <person name="Schulze-Lefert P."/>
            <person name="O'Connell R.J."/>
        </authorList>
    </citation>
    <scope>NUCLEOTIDE SEQUENCE [LARGE SCALE GENOMIC DNA]</scope>
    <source>
        <strain evidence="4 5">0861</strain>
    </source>
</reference>
<dbReference type="Pfam" id="PF02441">
    <property type="entry name" value="Flavoprotein"/>
    <property type="match status" value="1"/>
</dbReference>
<name>A0A166TN07_9PEZI</name>
<dbReference type="SUPFAM" id="SSF52507">
    <property type="entry name" value="Homo-oligomeric flavin-containing Cys decarboxylases, HFCD"/>
    <property type="match status" value="1"/>
</dbReference>
<accession>A0A166TN07</accession>
<feature type="domain" description="Flavoprotein" evidence="3">
    <location>
        <begin position="24"/>
        <end position="216"/>
    </location>
</feature>
<gene>
    <name evidence="4" type="ORF">CT0861_05445</name>
</gene>
<dbReference type="InterPro" id="IPR036551">
    <property type="entry name" value="Flavin_trans-like"/>
</dbReference>
<sequence>MSHLGASNDPAASVAASRSDGKIHLLLACSGSVATIKLPNIVQALGHHKNLSIRVILTASATEFLNGSTAEQPSLAAIRALPNVEALHLDADEWVQPWRRGASILHIELRRWADLMLVAPLSANTLAKVVNGFSDNLLTSVIRAWDPDGLIDGRKKKILVAAAMNSAMHVHPITAKQIKVLEEEWSWFEVLKPMEKTLACGDTGSGAMMSWEEIVRITEERLGLGAGVQ</sequence>
<comment type="caution">
    <text evidence="4">The sequence shown here is derived from an EMBL/GenBank/DDBJ whole genome shotgun (WGS) entry which is preliminary data.</text>
</comment>
<dbReference type="GO" id="GO:0071513">
    <property type="term" value="C:phosphopantothenoylcysteine decarboxylase complex"/>
    <property type="evidence" value="ECO:0007669"/>
    <property type="project" value="TreeGrafter"/>
</dbReference>
<dbReference type="InterPro" id="IPR003382">
    <property type="entry name" value="Flavoprotein"/>
</dbReference>
<evidence type="ECO:0000256" key="1">
    <source>
        <dbReference type="ARBA" id="ARBA00022993"/>
    </source>
</evidence>
<protein>
    <submittedName>
        <fullName evidence="4">Flavoprotein</fullName>
    </submittedName>
</protein>
<dbReference type="PANTHER" id="PTHR14359">
    <property type="entry name" value="HOMO-OLIGOMERIC FLAVIN CONTAINING CYS DECARBOXYLASE FAMILY"/>
    <property type="match status" value="1"/>
</dbReference>
<dbReference type="GO" id="GO:0015937">
    <property type="term" value="P:coenzyme A biosynthetic process"/>
    <property type="evidence" value="ECO:0007669"/>
    <property type="project" value="UniProtKB-KW"/>
</dbReference>
<keyword evidence="5" id="KW-1185">Reference proteome</keyword>
<dbReference type="AlphaFoldDB" id="A0A166TN07"/>
<evidence type="ECO:0000313" key="4">
    <source>
        <dbReference type="EMBL" id="KZL72281.1"/>
    </source>
</evidence>
<organism evidence="4 5">
    <name type="scientific">Colletotrichum tofieldiae</name>
    <dbReference type="NCBI Taxonomy" id="708197"/>
    <lineage>
        <taxon>Eukaryota</taxon>
        <taxon>Fungi</taxon>
        <taxon>Dikarya</taxon>
        <taxon>Ascomycota</taxon>
        <taxon>Pezizomycotina</taxon>
        <taxon>Sordariomycetes</taxon>
        <taxon>Hypocreomycetidae</taxon>
        <taxon>Glomerellales</taxon>
        <taxon>Glomerellaceae</taxon>
        <taxon>Colletotrichum</taxon>
        <taxon>Colletotrichum spaethianum species complex</taxon>
    </lineage>
</organism>
<dbReference type="Gene3D" id="3.40.50.1950">
    <property type="entry name" value="Flavin prenyltransferase-like"/>
    <property type="match status" value="1"/>
</dbReference>
<dbReference type="STRING" id="708197.A0A166TN07"/>
<dbReference type="OrthoDB" id="1532798at2759"/>
<dbReference type="GO" id="GO:0004633">
    <property type="term" value="F:phosphopantothenoylcysteine decarboxylase activity"/>
    <property type="evidence" value="ECO:0007669"/>
    <property type="project" value="TreeGrafter"/>
</dbReference>
<evidence type="ECO:0000259" key="3">
    <source>
        <dbReference type="Pfam" id="PF02441"/>
    </source>
</evidence>